<name>A0ABD2XQB9_9HYME</name>
<organism evidence="1 2">
    <name type="scientific">Trichogramma kaykai</name>
    <dbReference type="NCBI Taxonomy" id="54128"/>
    <lineage>
        <taxon>Eukaryota</taxon>
        <taxon>Metazoa</taxon>
        <taxon>Ecdysozoa</taxon>
        <taxon>Arthropoda</taxon>
        <taxon>Hexapoda</taxon>
        <taxon>Insecta</taxon>
        <taxon>Pterygota</taxon>
        <taxon>Neoptera</taxon>
        <taxon>Endopterygota</taxon>
        <taxon>Hymenoptera</taxon>
        <taxon>Apocrita</taxon>
        <taxon>Proctotrupomorpha</taxon>
        <taxon>Chalcidoidea</taxon>
        <taxon>Trichogrammatidae</taxon>
        <taxon>Trichogramma</taxon>
    </lineage>
</organism>
<comment type="caution">
    <text evidence="1">The sequence shown here is derived from an EMBL/GenBank/DDBJ whole genome shotgun (WGS) entry which is preliminary data.</text>
</comment>
<proteinExistence type="predicted"/>
<dbReference type="Proteomes" id="UP001627154">
    <property type="component" value="Unassembled WGS sequence"/>
</dbReference>
<sequence>MFSTKAHLIKKTGKHGVGRPEFLEQLKQEYKTTKSLDAKKQVLANLANFCYDPINYEYLWRLQILDLFFEALDEKNRELVIFAAGGICNICLHPLSREYIIRTKGYEKIAALLWKSEELILSALTTLMYLITRESKELIVTASITEKVEELSKHKEVRIRNLAEVFLQDFCGKKVPEVSESDAATTESNAPDNSNLKAVESKCMSNFKIVKKPSRIVVNNLDESEVQPIVRLSTHPRRRL</sequence>
<accession>A0ABD2XQB9</accession>
<protein>
    <recommendedName>
        <fullName evidence="3">Armadillo repeat-containing domain-containing protein</fullName>
    </recommendedName>
</protein>
<evidence type="ECO:0008006" key="3">
    <source>
        <dbReference type="Google" id="ProtNLM"/>
    </source>
</evidence>
<dbReference type="PANTHER" id="PTHR46263:SF1">
    <property type="entry name" value="ARMADILLO REPEAT-CONTAINING PROTEIN 7"/>
    <property type="match status" value="1"/>
</dbReference>
<dbReference type="AlphaFoldDB" id="A0ABD2XQB9"/>
<dbReference type="SUPFAM" id="SSF48371">
    <property type="entry name" value="ARM repeat"/>
    <property type="match status" value="1"/>
</dbReference>
<dbReference type="InterPro" id="IPR042462">
    <property type="entry name" value="ARMC7"/>
</dbReference>
<dbReference type="PANTHER" id="PTHR46263">
    <property type="entry name" value="ARMADILLO REPEAT-CONTAINING PROTEIN 7"/>
    <property type="match status" value="1"/>
</dbReference>
<dbReference type="InterPro" id="IPR016024">
    <property type="entry name" value="ARM-type_fold"/>
</dbReference>
<evidence type="ECO:0000313" key="2">
    <source>
        <dbReference type="Proteomes" id="UP001627154"/>
    </source>
</evidence>
<dbReference type="InterPro" id="IPR011989">
    <property type="entry name" value="ARM-like"/>
</dbReference>
<reference evidence="1 2" key="1">
    <citation type="journal article" date="2024" name="bioRxiv">
        <title>A reference genome for Trichogramma kaykai: A tiny desert-dwelling parasitoid wasp with competing sex-ratio distorters.</title>
        <authorList>
            <person name="Culotta J."/>
            <person name="Lindsey A.R."/>
        </authorList>
    </citation>
    <scope>NUCLEOTIDE SEQUENCE [LARGE SCALE GENOMIC DNA]</scope>
    <source>
        <strain evidence="1 2">KSX58</strain>
    </source>
</reference>
<dbReference type="Gene3D" id="1.25.10.10">
    <property type="entry name" value="Leucine-rich Repeat Variant"/>
    <property type="match status" value="1"/>
</dbReference>
<dbReference type="EMBL" id="JBJJXI010000018">
    <property type="protein sequence ID" value="KAL3406992.1"/>
    <property type="molecule type" value="Genomic_DNA"/>
</dbReference>
<evidence type="ECO:0000313" key="1">
    <source>
        <dbReference type="EMBL" id="KAL3406992.1"/>
    </source>
</evidence>
<keyword evidence="2" id="KW-1185">Reference proteome</keyword>
<gene>
    <name evidence="1" type="ORF">TKK_001085</name>
</gene>